<reference evidence="1" key="1">
    <citation type="journal article" date="2023" name="Plant J.">
        <title>Genome sequences and population genomics provide insights into the demographic history, inbreeding, and mutation load of two 'living fossil' tree species of Dipteronia.</title>
        <authorList>
            <person name="Feng Y."/>
            <person name="Comes H.P."/>
            <person name="Chen J."/>
            <person name="Zhu S."/>
            <person name="Lu R."/>
            <person name="Zhang X."/>
            <person name="Li P."/>
            <person name="Qiu J."/>
            <person name="Olsen K.M."/>
            <person name="Qiu Y."/>
        </authorList>
    </citation>
    <scope>NUCLEOTIDE SEQUENCE</scope>
    <source>
        <strain evidence="1">KIB01</strain>
    </source>
</reference>
<organism evidence="1 2">
    <name type="scientific">Dipteronia dyeriana</name>
    <dbReference type="NCBI Taxonomy" id="168575"/>
    <lineage>
        <taxon>Eukaryota</taxon>
        <taxon>Viridiplantae</taxon>
        <taxon>Streptophyta</taxon>
        <taxon>Embryophyta</taxon>
        <taxon>Tracheophyta</taxon>
        <taxon>Spermatophyta</taxon>
        <taxon>Magnoliopsida</taxon>
        <taxon>eudicotyledons</taxon>
        <taxon>Gunneridae</taxon>
        <taxon>Pentapetalae</taxon>
        <taxon>rosids</taxon>
        <taxon>malvids</taxon>
        <taxon>Sapindales</taxon>
        <taxon>Sapindaceae</taxon>
        <taxon>Hippocastanoideae</taxon>
        <taxon>Acereae</taxon>
        <taxon>Dipteronia</taxon>
    </lineage>
</organism>
<evidence type="ECO:0000313" key="1">
    <source>
        <dbReference type="EMBL" id="KAK2637422.1"/>
    </source>
</evidence>
<dbReference type="InterPro" id="IPR040256">
    <property type="entry name" value="At4g02000-like"/>
</dbReference>
<protein>
    <recommendedName>
        <fullName evidence="3">DUF4283 domain-containing protein</fullName>
    </recommendedName>
</protein>
<proteinExistence type="predicted"/>
<evidence type="ECO:0008006" key="3">
    <source>
        <dbReference type="Google" id="ProtNLM"/>
    </source>
</evidence>
<sequence length="224" mass="24671">MVYSNSKGCSLGNVLTTISSLGDQPVIVGGSTQLPVMNSNPLPMCGKSYADLLKTPQAYVQSFPLTFTPSKKGGSVSNRGMVLSSEERLGSLLTLRLSLVWVRFYYLSWEYWHPNIIFDLAKGIGISLRLDKATIDGDFVHYARVLLDIDMSTLLCSLVLLERDEFHSSFISVEYKNLPSFGSICSSFGHLPSSCRWNKSKVPAASVGKSSQSMAKVYIEDTTF</sequence>
<gene>
    <name evidence="1" type="ORF">Ddye_032214</name>
</gene>
<dbReference type="Proteomes" id="UP001280121">
    <property type="component" value="Unassembled WGS sequence"/>
</dbReference>
<dbReference type="PANTHER" id="PTHR31286">
    <property type="entry name" value="GLYCINE-RICH CELL WALL STRUCTURAL PROTEIN 1.8-LIKE"/>
    <property type="match status" value="1"/>
</dbReference>
<dbReference type="PANTHER" id="PTHR31286:SF60">
    <property type="entry name" value="PROTEIN, PUTATIVE-RELATED"/>
    <property type="match status" value="1"/>
</dbReference>
<keyword evidence="2" id="KW-1185">Reference proteome</keyword>
<dbReference type="EMBL" id="JANJYI010000009">
    <property type="protein sequence ID" value="KAK2637422.1"/>
    <property type="molecule type" value="Genomic_DNA"/>
</dbReference>
<name>A0AAD9TKF9_9ROSI</name>
<evidence type="ECO:0000313" key="2">
    <source>
        <dbReference type="Proteomes" id="UP001280121"/>
    </source>
</evidence>
<accession>A0AAD9TKF9</accession>
<dbReference type="AlphaFoldDB" id="A0AAD9TKF9"/>
<comment type="caution">
    <text evidence="1">The sequence shown here is derived from an EMBL/GenBank/DDBJ whole genome shotgun (WGS) entry which is preliminary data.</text>
</comment>